<sequence>MERYQRKIGCFLQIPNVGRGQLKYVGPVENKPGLYAGVDLLANIGKNDGSFQGIRYFESEYPQSGLFIQLHKVAALIDSSASTAASSRRSTMAVDLGSRVSSSGGSSSGSVRRSTMFVDPRSPTPMRTRRVPSGEEMLGLAAAVTPAPAPAPAAAGPAAVDGDNGYLQLRQRLEKQEREIAQYKKLLDDQRIILEELHPTIDSYEENCKNLEEANTRLRAQLSAEIDQQKRQKQYFESEHEQLLAVVDELHEEIKANERRVLNENRSKLETEPTDLVEQLRRELDDSYKRIFLLERKLDQQQQLQTVTASPTIYKDDTASTLESLPIYKPRHKIDVTAGRESWCALCEQSGRDSIDCPYEMPQNEKTKNITSQQLLF</sequence>
<dbReference type="PROSITE" id="PS00845">
    <property type="entry name" value="CAP_GLY_1"/>
    <property type="match status" value="1"/>
</dbReference>
<dbReference type="EMBL" id="BDGX01000011">
    <property type="protein sequence ID" value="GAV48555.1"/>
    <property type="molecule type" value="Genomic_DNA"/>
</dbReference>
<feature type="domain" description="CAP-Gly" evidence="3">
    <location>
        <begin position="26"/>
        <end position="69"/>
    </location>
</feature>
<dbReference type="PANTHER" id="PTHR18916:SF94">
    <property type="entry name" value="NUCLEAR FUSION PROTEIN BIK1"/>
    <property type="match status" value="1"/>
</dbReference>
<dbReference type="PROSITE" id="PS50245">
    <property type="entry name" value="CAP_GLY_2"/>
    <property type="match status" value="1"/>
</dbReference>
<feature type="compositionally biased region" description="Low complexity" evidence="2">
    <location>
        <begin position="87"/>
        <end position="114"/>
    </location>
</feature>
<accession>A0A1Q2ZYM9</accession>
<dbReference type="SMART" id="SM01052">
    <property type="entry name" value="CAP_GLY"/>
    <property type="match status" value="1"/>
</dbReference>
<dbReference type="Proteomes" id="UP000187013">
    <property type="component" value="Unassembled WGS sequence"/>
</dbReference>
<gene>
    <name evidence="4" type="ORF">ZYGR_0K00600</name>
</gene>
<evidence type="ECO:0000256" key="2">
    <source>
        <dbReference type="SAM" id="MobiDB-lite"/>
    </source>
</evidence>
<dbReference type="GO" id="GO:0005875">
    <property type="term" value="C:microtubule associated complex"/>
    <property type="evidence" value="ECO:0007669"/>
    <property type="project" value="TreeGrafter"/>
</dbReference>
<evidence type="ECO:0000259" key="3">
    <source>
        <dbReference type="PROSITE" id="PS50245"/>
    </source>
</evidence>
<organism evidence="4 5">
    <name type="scientific">Zygosaccharomyces rouxii</name>
    <dbReference type="NCBI Taxonomy" id="4956"/>
    <lineage>
        <taxon>Eukaryota</taxon>
        <taxon>Fungi</taxon>
        <taxon>Dikarya</taxon>
        <taxon>Ascomycota</taxon>
        <taxon>Saccharomycotina</taxon>
        <taxon>Saccharomycetes</taxon>
        <taxon>Saccharomycetales</taxon>
        <taxon>Saccharomycetaceae</taxon>
        <taxon>Zygosaccharomyces</taxon>
    </lineage>
</organism>
<name>A0A1Q2ZYM9_ZYGRO</name>
<dbReference type="InterPro" id="IPR036859">
    <property type="entry name" value="CAP-Gly_dom_sf"/>
</dbReference>
<reference evidence="4 5" key="1">
    <citation type="submission" date="2016-08" db="EMBL/GenBank/DDBJ databases">
        <title>Draft genome sequence of allopolyploid Zygosaccharomyces rouxii.</title>
        <authorList>
            <person name="Watanabe J."/>
            <person name="Uehara K."/>
            <person name="Mogi Y."/>
            <person name="Tsukioka Y."/>
        </authorList>
    </citation>
    <scope>NUCLEOTIDE SEQUENCE [LARGE SCALE GENOMIC DNA]</scope>
    <source>
        <strain evidence="4 5">NBRC 110957</strain>
    </source>
</reference>
<evidence type="ECO:0000256" key="1">
    <source>
        <dbReference type="SAM" id="Coils"/>
    </source>
</evidence>
<evidence type="ECO:0000313" key="5">
    <source>
        <dbReference type="Proteomes" id="UP000187013"/>
    </source>
</evidence>
<feature type="coiled-coil region" evidence="1">
    <location>
        <begin position="166"/>
        <end position="297"/>
    </location>
</feature>
<protein>
    <recommendedName>
        <fullName evidence="3">CAP-Gly domain-containing protein</fullName>
    </recommendedName>
</protein>
<dbReference type="SUPFAM" id="SSF74924">
    <property type="entry name" value="Cap-Gly domain"/>
    <property type="match status" value="1"/>
</dbReference>
<dbReference type="GO" id="GO:0000132">
    <property type="term" value="P:establishment of mitotic spindle orientation"/>
    <property type="evidence" value="ECO:0007669"/>
    <property type="project" value="TreeGrafter"/>
</dbReference>
<dbReference type="GO" id="GO:0005816">
    <property type="term" value="C:spindle pole body"/>
    <property type="evidence" value="ECO:0007669"/>
    <property type="project" value="TreeGrafter"/>
</dbReference>
<dbReference type="AlphaFoldDB" id="A0A1Q2ZYM9"/>
<dbReference type="Pfam" id="PF01302">
    <property type="entry name" value="CAP_GLY"/>
    <property type="match status" value="1"/>
</dbReference>
<evidence type="ECO:0000313" key="4">
    <source>
        <dbReference type="EMBL" id="GAV48555.1"/>
    </source>
</evidence>
<dbReference type="PANTHER" id="PTHR18916">
    <property type="entry name" value="DYNACTIN 1-RELATED MICROTUBULE-BINDING"/>
    <property type="match status" value="1"/>
</dbReference>
<dbReference type="GO" id="GO:0005819">
    <property type="term" value="C:spindle"/>
    <property type="evidence" value="ECO:0007669"/>
    <property type="project" value="TreeGrafter"/>
</dbReference>
<dbReference type="GO" id="GO:0000743">
    <property type="term" value="P:nuclear migration involved in conjugation with cellular fusion"/>
    <property type="evidence" value="ECO:0007669"/>
    <property type="project" value="TreeGrafter"/>
</dbReference>
<dbReference type="GO" id="GO:0051286">
    <property type="term" value="C:cell tip"/>
    <property type="evidence" value="ECO:0007669"/>
    <property type="project" value="TreeGrafter"/>
</dbReference>
<dbReference type="OrthoDB" id="2130750at2759"/>
<comment type="caution">
    <text evidence="4">The sequence shown here is derived from an EMBL/GenBank/DDBJ whole genome shotgun (WGS) entry which is preliminary data.</text>
</comment>
<dbReference type="Gene3D" id="2.30.30.190">
    <property type="entry name" value="CAP Gly-rich-like domain"/>
    <property type="match status" value="1"/>
</dbReference>
<dbReference type="InterPro" id="IPR000938">
    <property type="entry name" value="CAP-Gly_domain"/>
</dbReference>
<keyword evidence="1" id="KW-0175">Coiled coil</keyword>
<proteinExistence type="predicted"/>
<feature type="region of interest" description="Disordered" evidence="2">
    <location>
        <begin position="87"/>
        <end position="130"/>
    </location>
</feature>